<feature type="region of interest" description="Disordered" evidence="1">
    <location>
        <begin position="553"/>
        <end position="582"/>
    </location>
</feature>
<dbReference type="Proteomes" id="UP001172101">
    <property type="component" value="Unassembled WGS sequence"/>
</dbReference>
<reference evidence="3" key="1">
    <citation type="submission" date="2023-06" db="EMBL/GenBank/DDBJ databases">
        <title>Genome-scale phylogeny and comparative genomics of the fungal order Sordariales.</title>
        <authorList>
            <consortium name="Lawrence Berkeley National Laboratory"/>
            <person name="Hensen N."/>
            <person name="Bonometti L."/>
            <person name="Westerberg I."/>
            <person name="Brannstrom I.O."/>
            <person name="Guillou S."/>
            <person name="Cros-Aarteil S."/>
            <person name="Calhoun S."/>
            <person name="Haridas S."/>
            <person name="Kuo A."/>
            <person name="Mondo S."/>
            <person name="Pangilinan J."/>
            <person name="Riley R."/>
            <person name="LaButti K."/>
            <person name="Andreopoulos B."/>
            <person name="Lipzen A."/>
            <person name="Chen C."/>
            <person name="Yanf M."/>
            <person name="Daum C."/>
            <person name="Ng V."/>
            <person name="Clum A."/>
            <person name="Steindorff A."/>
            <person name="Ohm R."/>
            <person name="Martin F."/>
            <person name="Silar P."/>
            <person name="Natvig D."/>
            <person name="Lalanne C."/>
            <person name="Gautier V."/>
            <person name="Ament-velasquez S.L."/>
            <person name="Kruys A."/>
            <person name="Hutchinson M.I."/>
            <person name="Powell A.J."/>
            <person name="Barry K."/>
            <person name="Miller A.N."/>
            <person name="Grigoriev I.V."/>
            <person name="Debuchy R."/>
            <person name="Gladieux P."/>
            <person name="Thoren M.H."/>
            <person name="Johannesson H."/>
        </authorList>
    </citation>
    <scope>NUCLEOTIDE SEQUENCE</scope>
    <source>
        <strain evidence="3">SMH2392-1A</strain>
    </source>
</reference>
<dbReference type="GeneID" id="85322949"/>
<keyword evidence="4" id="KW-1185">Reference proteome</keyword>
<proteinExistence type="predicted"/>
<dbReference type="Pfam" id="PF24483">
    <property type="entry name" value="DUF7582"/>
    <property type="match status" value="1"/>
</dbReference>
<dbReference type="AlphaFoldDB" id="A0AA40AUT2"/>
<gene>
    <name evidence="3" type="ORF">B0T26DRAFT_674123</name>
</gene>
<evidence type="ECO:0000313" key="4">
    <source>
        <dbReference type="Proteomes" id="UP001172101"/>
    </source>
</evidence>
<evidence type="ECO:0000256" key="1">
    <source>
        <dbReference type="SAM" id="MobiDB-lite"/>
    </source>
</evidence>
<dbReference type="RefSeq" id="XP_060298339.1">
    <property type="nucleotide sequence ID" value="XM_060439679.1"/>
</dbReference>
<dbReference type="EMBL" id="JAUIRO010000003">
    <property type="protein sequence ID" value="KAK0722415.1"/>
    <property type="molecule type" value="Genomic_DNA"/>
</dbReference>
<protein>
    <recommendedName>
        <fullName evidence="2">DUF7582 domain-containing protein</fullName>
    </recommendedName>
</protein>
<feature type="domain" description="DUF7582" evidence="2">
    <location>
        <begin position="213"/>
        <end position="357"/>
    </location>
</feature>
<feature type="compositionally biased region" description="Low complexity" evidence="1">
    <location>
        <begin position="564"/>
        <end position="573"/>
    </location>
</feature>
<name>A0AA40AUT2_9PEZI</name>
<comment type="caution">
    <text evidence="3">The sequence shown here is derived from an EMBL/GenBank/DDBJ whole genome shotgun (WGS) entry which is preliminary data.</text>
</comment>
<feature type="compositionally biased region" description="Basic and acidic residues" evidence="1">
    <location>
        <begin position="392"/>
        <end position="402"/>
    </location>
</feature>
<feature type="region of interest" description="Disordered" evidence="1">
    <location>
        <begin position="378"/>
        <end position="412"/>
    </location>
</feature>
<evidence type="ECO:0000259" key="2">
    <source>
        <dbReference type="Pfam" id="PF24483"/>
    </source>
</evidence>
<accession>A0AA40AUT2</accession>
<sequence>MAIRLSLKDHISSPLEAGTPLVDGSYLPGRLSEALEYASKRLARKSVSPVTLIAVRRDNQLPTSPLASPASPPVPALASVSNTPARPNFAVSRLSSIRHLVRSTSSASHASDGQIKERIVHIHHDHHLFRNGTISPAFSEASMASASTASTNFTSDSIFSHRLRWPTSPRPLSSMPMTPATPFTALSSPATATSFTGSMASGALLRHPNRFGFRLAHVGPLTARDEKILAQTIDKAARKFKIGADWLPPVVSPAALGLSTDLVQRSVVQNERLYASEPLVLLSLDHLYTFRTALQSYARTQASSRLEDAVDELRRLILANGRQRLRKSDLLAAYRWMEPVSDAALSDVCRMYSRAYGGLEQESGLENDVDAVAPATRASIRTSEQLPPHPEPASRDEVHDDTPIPSPDTPQMACVATPLFETWAPEEKEISVKCLDVTAEDLELDAIEAWYRNVQINVNTTDTDSATDIDISSSHSVSRSSSLARSVVVEIAPPMSIENAQLEALRRATPKLAAAPPGRNISLKLQTKFDKPVPKRHAAPLSPLRREMKALMGRPEQKPPPPQQQQQQQQHQHIMLAPGTSSSPSIAVISAAADDYNGGDRTARPSSAATAASHWSFSIDGILSGSTPISTPLSSRFYDASPTSAATTTHLRVGPITPNCYDDISPITRGEWGMLMGGEWNNGKRAPVETCLQRG</sequence>
<evidence type="ECO:0000313" key="3">
    <source>
        <dbReference type="EMBL" id="KAK0722415.1"/>
    </source>
</evidence>
<dbReference type="InterPro" id="IPR056004">
    <property type="entry name" value="DUF7582"/>
</dbReference>
<organism evidence="3 4">
    <name type="scientific">Lasiosphaeria miniovina</name>
    <dbReference type="NCBI Taxonomy" id="1954250"/>
    <lineage>
        <taxon>Eukaryota</taxon>
        <taxon>Fungi</taxon>
        <taxon>Dikarya</taxon>
        <taxon>Ascomycota</taxon>
        <taxon>Pezizomycotina</taxon>
        <taxon>Sordariomycetes</taxon>
        <taxon>Sordariomycetidae</taxon>
        <taxon>Sordariales</taxon>
        <taxon>Lasiosphaeriaceae</taxon>
        <taxon>Lasiosphaeria</taxon>
    </lineage>
</organism>